<sequence length="179" mass="19373">MSITLLNQTRYPAIYLVLKDQKVIVGQLDVNPHAQAIIPVDDIYEVSATTLIDGNTYTSAPMTASGSMGFLAQVLQSPSQEAYDFDMVMFQNVAPNQLAFQKTCLNPVTFTIGKNGKPLQNIVVTSSFQPQTLDISNTFSIHAVINGVTTDEVTTTNPKATVTAVNDTGFAGYYLLEVS</sequence>
<dbReference type="EMBL" id="JACAQA010000018">
    <property type="protein sequence ID" value="NWB87345.1"/>
    <property type="molecule type" value="Genomic_DNA"/>
</dbReference>
<accession>A0A7Y8BSZ4</accession>
<name>A0A7Y8BSZ4_9PSED</name>
<dbReference type="Proteomes" id="UP000522864">
    <property type="component" value="Unassembled WGS sequence"/>
</dbReference>
<organism evidence="1 2">
    <name type="scientific">Pseudomonas gingeri</name>
    <dbReference type="NCBI Taxonomy" id="117681"/>
    <lineage>
        <taxon>Bacteria</taxon>
        <taxon>Pseudomonadati</taxon>
        <taxon>Pseudomonadota</taxon>
        <taxon>Gammaproteobacteria</taxon>
        <taxon>Pseudomonadales</taxon>
        <taxon>Pseudomonadaceae</taxon>
        <taxon>Pseudomonas</taxon>
    </lineage>
</organism>
<reference evidence="1 2" key="1">
    <citation type="submission" date="2020-04" db="EMBL/GenBank/DDBJ databases">
        <title>Molecular characterization of pseudomonads from Agaricus bisporus reveal novel blotch 2 pathogens in Western Europe.</title>
        <authorList>
            <person name="Taparia T."/>
            <person name="Krijger M."/>
            <person name="Haynes E."/>
            <person name="Elpinstone J.G."/>
            <person name="Noble R."/>
            <person name="Van Der Wolf J."/>
        </authorList>
    </citation>
    <scope>NUCLEOTIDE SEQUENCE [LARGE SCALE GENOMIC DNA]</scope>
    <source>
        <strain evidence="1 2">G9001</strain>
    </source>
</reference>
<dbReference type="AlphaFoldDB" id="A0A7Y8BSZ4"/>
<evidence type="ECO:0000313" key="2">
    <source>
        <dbReference type="Proteomes" id="UP000522864"/>
    </source>
</evidence>
<evidence type="ECO:0000313" key="1">
    <source>
        <dbReference type="EMBL" id="NWB87345.1"/>
    </source>
</evidence>
<dbReference type="RefSeq" id="WP_177102362.1">
    <property type="nucleotide sequence ID" value="NZ_JACAQA010000018.1"/>
</dbReference>
<comment type="caution">
    <text evidence="1">The sequence shown here is derived from an EMBL/GenBank/DDBJ whole genome shotgun (WGS) entry which is preliminary data.</text>
</comment>
<proteinExistence type="predicted"/>
<protein>
    <submittedName>
        <fullName evidence="1">Uncharacterized protein</fullName>
    </submittedName>
</protein>
<gene>
    <name evidence="1" type="ORF">HX830_20965</name>
</gene>